<reference evidence="2 3" key="1">
    <citation type="submission" date="2016-05" db="EMBL/GenBank/DDBJ databases">
        <authorList>
            <person name="Lavstsen T."/>
            <person name="Jespersen J.S."/>
        </authorList>
    </citation>
    <scope>NUCLEOTIDE SEQUENCE [LARGE SCALE GENOMIC DNA]</scope>
    <source>
        <strain evidence="2 3">YLB-01</strain>
    </source>
</reference>
<dbReference type="InterPro" id="IPR036691">
    <property type="entry name" value="Endo/exonu/phosph_ase_sf"/>
</dbReference>
<proteinExistence type="predicted"/>
<dbReference type="STRING" id="904291.A7J15_03640"/>
<evidence type="ECO:0000313" key="2">
    <source>
        <dbReference type="EMBL" id="OCG74636.1"/>
    </source>
</evidence>
<keyword evidence="3" id="KW-1185">Reference proteome</keyword>
<dbReference type="Pfam" id="PF03372">
    <property type="entry name" value="Exo_endo_phos"/>
    <property type="match status" value="1"/>
</dbReference>
<comment type="caution">
    <text evidence="2">The sequence shown here is derived from an EMBL/GenBank/DDBJ whole genome shotgun (WGS) entry which is preliminary data.</text>
</comment>
<feature type="domain" description="Endonuclease/exonuclease/phosphatase" evidence="1">
    <location>
        <begin position="4"/>
        <end position="212"/>
    </location>
</feature>
<organism evidence="2 3">
    <name type="scientific">Microbacterium sediminis</name>
    <dbReference type="NCBI Taxonomy" id="904291"/>
    <lineage>
        <taxon>Bacteria</taxon>
        <taxon>Bacillati</taxon>
        <taxon>Actinomycetota</taxon>
        <taxon>Actinomycetes</taxon>
        <taxon>Micrococcales</taxon>
        <taxon>Microbacteriaceae</taxon>
        <taxon>Microbacterium</taxon>
    </lineage>
</organism>
<keyword evidence="2" id="KW-0540">Nuclease</keyword>
<dbReference type="EMBL" id="LXMD01000021">
    <property type="protein sequence ID" value="OCG74636.1"/>
    <property type="molecule type" value="Genomic_DNA"/>
</dbReference>
<dbReference type="SUPFAM" id="SSF56219">
    <property type="entry name" value="DNase I-like"/>
    <property type="match status" value="1"/>
</dbReference>
<dbReference type="Gene3D" id="3.60.10.10">
    <property type="entry name" value="Endonuclease/exonuclease/phosphatase"/>
    <property type="match status" value="1"/>
</dbReference>
<keyword evidence="2" id="KW-0378">Hydrolase</keyword>
<sequence>MKVLSYNLRKHRAATELEELEDRYEPDVMCLQEADVSALPDRVDDMRLAAATDRNRLGLAVYYRENTFRLKESVSLGLKKSLHDIVLKPAHERVLGVQLHDIDAGREVTIASFHAAPLTALNSLRRSQIKAALEALEVLGPGTPTLLVGDYNYPVFKESLGERIRRRGYDLTLSDSRTYMRYRFFRGHYDFVTSKGLSIGEVVTLPQGSSDHLPILVTAGYRTTPTESIRTV</sequence>
<dbReference type="RefSeq" id="WP_067024664.1">
    <property type="nucleotide sequence ID" value="NZ_JRNY01000002.1"/>
</dbReference>
<evidence type="ECO:0000313" key="3">
    <source>
        <dbReference type="Proteomes" id="UP000093355"/>
    </source>
</evidence>
<evidence type="ECO:0000259" key="1">
    <source>
        <dbReference type="Pfam" id="PF03372"/>
    </source>
</evidence>
<dbReference type="InterPro" id="IPR005135">
    <property type="entry name" value="Endo/exonuclease/phosphatase"/>
</dbReference>
<accession>A0A1B9NDF9</accession>
<gene>
    <name evidence="2" type="ORF">A7J15_03640</name>
</gene>
<dbReference type="GO" id="GO:0004527">
    <property type="term" value="F:exonuclease activity"/>
    <property type="evidence" value="ECO:0007669"/>
    <property type="project" value="UniProtKB-KW"/>
</dbReference>
<dbReference type="AlphaFoldDB" id="A0A1B9NDF9"/>
<dbReference type="OrthoDB" id="4398889at2"/>
<name>A0A1B9NDF9_9MICO</name>
<protein>
    <submittedName>
        <fullName evidence="2">Exonuclease</fullName>
    </submittedName>
</protein>
<dbReference type="Proteomes" id="UP000093355">
    <property type="component" value="Unassembled WGS sequence"/>
</dbReference>
<keyword evidence="2" id="KW-0269">Exonuclease</keyword>